<dbReference type="SUPFAM" id="SSF56219">
    <property type="entry name" value="DNase I-like"/>
    <property type="match status" value="1"/>
</dbReference>
<keyword evidence="3" id="KW-1185">Reference proteome</keyword>
<evidence type="ECO:0000259" key="1">
    <source>
        <dbReference type="Pfam" id="PF14529"/>
    </source>
</evidence>
<dbReference type="InterPro" id="IPR027124">
    <property type="entry name" value="Swc5/CFDP1/2"/>
</dbReference>
<dbReference type="InterPro" id="IPR005135">
    <property type="entry name" value="Endo/exonuclease/phosphatase"/>
</dbReference>
<reference evidence="2" key="1">
    <citation type="journal article" date="2023" name="G3 (Bethesda)">
        <title>Whole genome assemblies of Zophobas morio and Tenebrio molitor.</title>
        <authorList>
            <person name="Kaur S."/>
            <person name="Stinson S.A."/>
            <person name="diCenzo G.C."/>
        </authorList>
    </citation>
    <scope>NUCLEOTIDE SEQUENCE</scope>
    <source>
        <strain evidence="2">QUZm001</strain>
    </source>
</reference>
<accession>A0AA38HN71</accession>
<dbReference type="Proteomes" id="UP001168821">
    <property type="component" value="Unassembled WGS sequence"/>
</dbReference>
<proteinExistence type="predicted"/>
<dbReference type="EMBL" id="JALNTZ010000010">
    <property type="protein sequence ID" value="KAJ3640288.1"/>
    <property type="molecule type" value="Genomic_DNA"/>
</dbReference>
<organism evidence="2 3">
    <name type="scientific">Zophobas morio</name>
    <dbReference type="NCBI Taxonomy" id="2755281"/>
    <lineage>
        <taxon>Eukaryota</taxon>
        <taxon>Metazoa</taxon>
        <taxon>Ecdysozoa</taxon>
        <taxon>Arthropoda</taxon>
        <taxon>Hexapoda</taxon>
        <taxon>Insecta</taxon>
        <taxon>Pterygota</taxon>
        <taxon>Neoptera</taxon>
        <taxon>Endopterygota</taxon>
        <taxon>Coleoptera</taxon>
        <taxon>Polyphaga</taxon>
        <taxon>Cucujiformia</taxon>
        <taxon>Tenebrionidae</taxon>
        <taxon>Zophobas</taxon>
    </lineage>
</organism>
<name>A0AA38HN71_9CUCU</name>
<comment type="caution">
    <text evidence="2">The sequence shown here is derived from an EMBL/GenBank/DDBJ whole genome shotgun (WGS) entry which is preliminary data.</text>
</comment>
<dbReference type="GO" id="GO:0003824">
    <property type="term" value="F:catalytic activity"/>
    <property type="evidence" value="ECO:0007669"/>
    <property type="project" value="InterPro"/>
</dbReference>
<protein>
    <recommendedName>
        <fullName evidence="1">Endonuclease/exonuclease/phosphatase domain-containing protein</fullName>
    </recommendedName>
</protein>
<dbReference type="Pfam" id="PF14529">
    <property type="entry name" value="Exo_endo_phos_2"/>
    <property type="match status" value="1"/>
</dbReference>
<evidence type="ECO:0000313" key="3">
    <source>
        <dbReference type="Proteomes" id="UP001168821"/>
    </source>
</evidence>
<dbReference type="AlphaFoldDB" id="A0AA38HN71"/>
<dbReference type="PANTHER" id="PTHR23227:SF67">
    <property type="entry name" value="CRANIOFACIAL DEVELOPMENT PROTEIN 2-LIKE"/>
    <property type="match status" value="1"/>
</dbReference>
<gene>
    <name evidence="2" type="ORF">Zmor_003597</name>
</gene>
<evidence type="ECO:0000313" key="2">
    <source>
        <dbReference type="EMBL" id="KAJ3640288.1"/>
    </source>
</evidence>
<dbReference type="PANTHER" id="PTHR23227">
    <property type="entry name" value="BUCENTAUR RELATED"/>
    <property type="match status" value="1"/>
</dbReference>
<dbReference type="Gene3D" id="3.60.10.10">
    <property type="entry name" value="Endonuclease/exonuclease/phosphatase"/>
    <property type="match status" value="1"/>
</dbReference>
<feature type="domain" description="Endonuclease/exonuclease/phosphatase" evidence="1">
    <location>
        <begin position="59"/>
        <end position="197"/>
    </location>
</feature>
<sequence>MFVEDCTIMYSGVESSIWAQAGVGCIVKNDFMSRIKRWKGINERIMVVEVRFDEDEFWTVIIVYGPNENDNKNSKEKFWDELQKVYEKSSSPILIVGDLNARVGNDARNSNWVIGSFGETIKNKNGELLIDFCNSNGLIILNTWFQHKEINKFTRVAPGRNEKSIIDYIITEKNLRNKIHDVKVSRLPELGSDHFLVVAKMNLKEANISKDIMRATSKEKRTVRTHKLVNEEIRSNFTKITEEKFKGMGVQQQTLEQRWKFFKDTIYDAARKVCGFTRTGGSKKRTSWWSEEIKLAIKEKKKLWKAYLANSTSQSYEMYKQGRKLVKGIVKKAKVKEWEQFGEKMEENSKQNQKLFYGVLKRMRGKTGGSLGQIMNKNGELLTDPVDIANRCGEYFSELLEAHEPEVTANDHRSNYITIRDEDISIQDVTAAIRKLKNGKATGIDEIKAEWLKYLYGPISDQILLQYNE</sequence>
<dbReference type="InterPro" id="IPR036691">
    <property type="entry name" value="Endo/exonu/phosph_ase_sf"/>
</dbReference>